<sequence length="523" mass="59509">MASDLYSEDLTCSICLNIFTDPVTLLCGHSFCRSCVTAVLNIQQHCPHCRTAVLTKSLPTSHILKSLAEKAKEAVKTKPVHTSETAEVAEWLCPEHDEKLKLFCITDQQLTCIICRDGEKHEGHKFKPIKEAATSVRHEIEKAIQTISADIHAIGSQANSQREEITKTREKSNQLMTQLCIQFEDMHQFLRNREDEIKNELKHKEEDDVEKMSKSLNAIETALSESRELEGKVSSVLEITDPEKFLQSWTEDYRMHPEHLFRPRADDLQVVNTSLYLGPYESHLQFFIWKEMLQLIKPREERLSLQSNSANITVSDDGRSLFCNTNPQTTKTPKSFPFGNPHFSGSNTEYDQFAFHDLYGSNRGFSHFKTSSPLGVPPASKSFNFGTASGPHTSPGQRDDVHFPSSSSKDHVVSVNKFTSGQHYWEIEVGQRNYWELGVKDHFLKYDGQKYTTCSPNKSTEIGFGGRPRKIGVYLNCSSKKLSFCNGDNMTYIHTMSFEPMSMPVSAYFNITADRNRLTVCWY</sequence>
<evidence type="ECO:0000256" key="6">
    <source>
        <dbReference type="SAM" id="MobiDB-lite"/>
    </source>
</evidence>
<dbReference type="PROSITE" id="PS50089">
    <property type="entry name" value="ZF_RING_2"/>
    <property type="match status" value="1"/>
</dbReference>
<dbReference type="EMBL" id="CAWUFR010000167">
    <property type="protein sequence ID" value="CAK6970874.1"/>
    <property type="molecule type" value="Genomic_DNA"/>
</dbReference>
<dbReference type="SMART" id="SM00184">
    <property type="entry name" value="RING"/>
    <property type="match status" value="1"/>
</dbReference>
<dbReference type="InterPro" id="IPR013083">
    <property type="entry name" value="Znf_RING/FYVE/PHD"/>
</dbReference>
<dbReference type="Proteomes" id="UP001314229">
    <property type="component" value="Unassembled WGS sequence"/>
</dbReference>
<evidence type="ECO:0000259" key="7">
    <source>
        <dbReference type="PROSITE" id="PS50089"/>
    </source>
</evidence>
<dbReference type="Gene3D" id="3.30.160.60">
    <property type="entry name" value="Classic Zinc Finger"/>
    <property type="match status" value="1"/>
</dbReference>
<dbReference type="PANTHER" id="PTHR24103">
    <property type="entry name" value="E3 UBIQUITIN-PROTEIN LIGASE TRIM"/>
    <property type="match status" value="1"/>
</dbReference>
<evidence type="ECO:0000256" key="4">
    <source>
        <dbReference type="ARBA" id="ARBA00022833"/>
    </source>
</evidence>
<gene>
    <name evidence="9" type="ORF">FSCOSCO3_A006309</name>
</gene>
<dbReference type="SUPFAM" id="SSF49899">
    <property type="entry name" value="Concanavalin A-like lectins/glucanases"/>
    <property type="match status" value="1"/>
</dbReference>
<evidence type="ECO:0000259" key="8">
    <source>
        <dbReference type="PROSITE" id="PS50119"/>
    </source>
</evidence>
<comment type="caution">
    <text evidence="9">The sequence shown here is derived from an EMBL/GenBank/DDBJ whole genome shotgun (WGS) entry which is preliminary data.</text>
</comment>
<dbReference type="PROSITE" id="PS00518">
    <property type="entry name" value="ZF_RING_1"/>
    <property type="match status" value="1"/>
</dbReference>
<keyword evidence="4" id="KW-0862">Zinc</keyword>
<dbReference type="CDD" id="cd19800">
    <property type="entry name" value="Bbox2_xNF7-like"/>
    <property type="match status" value="1"/>
</dbReference>
<feature type="region of interest" description="Disordered" evidence="6">
    <location>
        <begin position="381"/>
        <end position="408"/>
    </location>
</feature>
<dbReference type="InterPro" id="IPR043136">
    <property type="entry name" value="B30.2/SPRY_sf"/>
</dbReference>
<evidence type="ECO:0000256" key="5">
    <source>
        <dbReference type="PROSITE-ProRule" id="PRU00024"/>
    </source>
</evidence>
<evidence type="ECO:0000256" key="2">
    <source>
        <dbReference type="ARBA" id="ARBA00022723"/>
    </source>
</evidence>
<dbReference type="SUPFAM" id="SSF57845">
    <property type="entry name" value="B-box zinc-binding domain"/>
    <property type="match status" value="1"/>
</dbReference>
<keyword evidence="2" id="KW-0479">Metal-binding</keyword>
<reference evidence="9 10" key="1">
    <citation type="submission" date="2024-01" db="EMBL/GenBank/DDBJ databases">
        <authorList>
            <person name="Alioto T."/>
            <person name="Alioto T."/>
            <person name="Gomez Garrido J."/>
        </authorList>
    </citation>
    <scope>NUCLEOTIDE SEQUENCE [LARGE SCALE GENOMIC DNA]</scope>
</reference>
<evidence type="ECO:0000256" key="3">
    <source>
        <dbReference type="ARBA" id="ARBA00022771"/>
    </source>
</evidence>
<dbReference type="Gene3D" id="3.30.40.10">
    <property type="entry name" value="Zinc/RING finger domain, C3HC4 (zinc finger)"/>
    <property type="match status" value="1"/>
</dbReference>
<dbReference type="InterPro" id="IPR018957">
    <property type="entry name" value="Znf_C3HC4_RING-type"/>
</dbReference>
<accession>A0AAV1PIW6</accession>
<dbReference type="Pfam" id="PF00643">
    <property type="entry name" value="zf-B_box"/>
    <property type="match status" value="1"/>
</dbReference>
<name>A0AAV1PIW6_SCOSC</name>
<feature type="compositionally biased region" description="Polar residues" evidence="6">
    <location>
        <begin position="381"/>
        <end position="396"/>
    </location>
</feature>
<dbReference type="AlphaFoldDB" id="A0AAV1PIW6"/>
<dbReference type="Gene3D" id="2.60.120.920">
    <property type="match status" value="2"/>
</dbReference>
<dbReference type="SUPFAM" id="SSF57850">
    <property type="entry name" value="RING/U-box"/>
    <property type="match status" value="1"/>
</dbReference>
<organism evidence="9 10">
    <name type="scientific">Scomber scombrus</name>
    <name type="common">Atlantic mackerel</name>
    <name type="synonym">Scomber vernalis</name>
    <dbReference type="NCBI Taxonomy" id="13677"/>
    <lineage>
        <taxon>Eukaryota</taxon>
        <taxon>Metazoa</taxon>
        <taxon>Chordata</taxon>
        <taxon>Craniata</taxon>
        <taxon>Vertebrata</taxon>
        <taxon>Euteleostomi</taxon>
        <taxon>Actinopterygii</taxon>
        <taxon>Neopterygii</taxon>
        <taxon>Teleostei</taxon>
        <taxon>Neoteleostei</taxon>
        <taxon>Acanthomorphata</taxon>
        <taxon>Pelagiaria</taxon>
        <taxon>Scombriformes</taxon>
        <taxon>Scombridae</taxon>
        <taxon>Scomber</taxon>
    </lineage>
</organism>
<proteinExistence type="inferred from homology"/>
<dbReference type="InterPro" id="IPR001841">
    <property type="entry name" value="Znf_RING"/>
</dbReference>
<dbReference type="InterPro" id="IPR013320">
    <property type="entry name" value="ConA-like_dom_sf"/>
</dbReference>
<evidence type="ECO:0000313" key="9">
    <source>
        <dbReference type="EMBL" id="CAK6970874.1"/>
    </source>
</evidence>
<evidence type="ECO:0000313" key="10">
    <source>
        <dbReference type="Proteomes" id="UP001314229"/>
    </source>
</evidence>
<evidence type="ECO:0000256" key="1">
    <source>
        <dbReference type="ARBA" id="ARBA00008518"/>
    </source>
</evidence>
<dbReference type="PROSITE" id="PS50119">
    <property type="entry name" value="ZF_BBOX"/>
    <property type="match status" value="1"/>
</dbReference>
<feature type="domain" description="RING-type" evidence="7">
    <location>
        <begin position="12"/>
        <end position="50"/>
    </location>
</feature>
<keyword evidence="3 5" id="KW-0863">Zinc-finger</keyword>
<dbReference type="SMART" id="SM00336">
    <property type="entry name" value="BBOX"/>
    <property type="match status" value="1"/>
</dbReference>
<feature type="compositionally biased region" description="Basic and acidic residues" evidence="6">
    <location>
        <begin position="397"/>
        <end position="408"/>
    </location>
</feature>
<dbReference type="Pfam" id="PF00097">
    <property type="entry name" value="zf-C3HC4"/>
    <property type="match status" value="1"/>
</dbReference>
<keyword evidence="10" id="KW-1185">Reference proteome</keyword>
<comment type="similarity">
    <text evidence="1">Belongs to the TRIM/RBCC family.</text>
</comment>
<dbReference type="GO" id="GO:0008270">
    <property type="term" value="F:zinc ion binding"/>
    <property type="evidence" value="ECO:0007669"/>
    <property type="project" value="UniProtKB-KW"/>
</dbReference>
<feature type="domain" description="B box-type" evidence="8">
    <location>
        <begin position="92"/>
        <end position="129"/>
    </location>
</feature>
<dbReference type="InterPro" id="IPR017907">
    <property type="entry name" value="Znf_RING_CS"/>
</dbReference>
<dbReference type="InterPro" id="IPR000315">
    <property type="entry name" value="Znf_B-box"/>
</dbReference>
<protein>
    <submittedName>
        <fullName evidence="9">E3 ubiquitin-protein ligase TRIM62-like</fullName>
    </submittedName>
</protein>
<dbReference type="InterPro" id="IPR050143">
    <property type="entry name" value="TRIM/RBCC"/>
</dbReference>